<protein>
    <submittedName>
        <fullName evidence="1">Uncharacterized protein</fullName>
    </submittedName>
</protein>
<reference evidence="1 2" key="1">
    <citation type="submission" date="2019-10" db="EMBL/GenBank/DDBJ databases">
        <authorList>
            <person name="Karimi E."/>
        </authorList>
    </citation>
    <scope>NUCLEOTIDE SEQUENCE [LARGE SCALE GENOMIC DNA]</scope>
    <source>
        <strain evidence="1">Pantoea sp. 111</strain>
    </source>
</reference>
<name>A0AAX3J5V3_9GAMM</name>
<evidence type="ECO:0000313" key="1">
    <source>
        <dbReference type="EMBL" id="VXB83742.1"/>
    </source>
</evidence>
<proteinExistence type="predicted"/>
<gene>
    <name evidence="1" type="ORF">PANT111_180044</name>
</gene>
<organism evidence="1 2">
    <name type="scientific">Pantoea brenneri</name>
    <dbReference type="NCBI Taxonomy" id="472694"/>
    <lineage>
        <taxon>Bacteria</taxon>
        <taxon>Pseudomonadati</taxon>
        <taxon>Pseudomonadota</taxon>
        <taxon>Gammaproteobacteria</taxon>
        <taxon>Enterobacterales</taxon>
        <taxon>Erwiniaceae</taxon>
        <taxon>Pantoea</taxon>
    </lineage>
</organism>
<accession>A0AAX3J5V3</accession>
<dbReference type="EMBL" id="CABWMH010000010">
    <property type="protein sequence ID" value="VXB83742.1"/>
    <property type="molecule type" value="Genomic_DNA"/>
</dbReference>
<dbReference type="Proteomes" id="UP000433737">
    <property type="component" value="Unassembled WGS sequence"/>
</dbReference>
<sequence>MNNMFPMFEINSLISKQPFSPE</sequence>
<dbReference type="AlphaFoldDB" id="A0AAX3J5V3"/>
<evidence type="ECO:0000313" key="2">
    <source>
        <dbReference type="Proteomes" id="UP000433737"/>
    </source>
</evidence>
<comment type="caution">
    <text evidence="1">The sequence shown here is derived from an EMBL/GenBank/DDBJ whole genome shotgun (WGS) entry which is preliminary data.</text>
</comment>